<comment type="similarity">
    <text evidence="2">Belongs to the plant LTP family.</text>
</comment>
<dbReference type="InterPro" id="IPR016140">
    <property type="entry name" value="Bifunc_inhib/LTP/seed_store"/>
</dbReference>
<dbReference type="Gene3D" id="1.10.110.10">
    <property type="entry name" value="Plant lipid-transfer and hydrophobic proteins"/>
    <property type="match status" value="1"/>
</dbReference>
<dbReference type="AlphaFoldDB" id="A0AAN7QP97"/>
<gene>
    <name evidence="12" type="ORF">SAY87_031162</name>
</gene>
<evidence type="ECO:0000256" key="8">
    <source>
        <dbReference type="ARBA" id="ARBA00023288"/>
    </source>
</evidence>
<evidence type="ECO:0000256" key="10">
    <source>
        <dbReference type="SAM" id="SignalP"/>
    </source>
</evidence>
<accession>A0AAN7QP97</accession>
<keyword evidence="9" id="KW-1133">Transmembrane helix</keyword>
<dbReference type="GO" id="GO:0006869">
    <property type="term" value="P:lipid transport"/>
    <property type="evidence" value="ECO:0007669"/>
    <property type="project" value="InterPro"/>
</dbReference>
<keyword evidence="9" id="KW-0812">Transmembrane</keyword>
<evidence type="ECO:0000256" key="4">
    <source>
        <dbReference type="ARBA" id="ARBA00022622"/>
    </source>
</evidence>
<feature type="transmembrane region" description="Helical" evidence="9">
    <location>
        <begin position="185"/>
        <end position="204"/>
    </location>
</feature>
<keyword evidence="8" id="KW-0449">Lipoprotein</keyword>
<dbReference type="SUPFAM" id="SSF47699">
    <property type="entry name" value="Bifunctional inhibitor/lipid-transfer protein/seed storage 2S albumin"/>
    <property type="match status" value="1"/>
</dbReference>
<evidence type="ECO:0000256" key="1">
    <source>
        <dbReference type="ARBA" id="ARBA00004609"/>
    </source>
</evidence>
<dbReference type="CDD" id="cd00010">
    <property type="entry name" value="AAI_LTSS"/>
    <property type="match status" value="1"/>
</dbReference>
<keyword evidence="6" id="KW-1015">Disulfide bond</keyword>
<evidence type="ECO:0000256" key="3">
    <source>
        <dbReference type="ARBA" id="ARBA00022475"/>
    </source>
</evidence>
<evidence type="ECO:0000313" key="12">
    <source>
        <dbReference type="EMBL" id="KAK4770630.1"/>
    </source>
</evidence>
<keyword evidence="5 10" id="KW-0732">Signal</keyword>
<sequence>MGNHARARTASLVLATYAAMILCCVTGGASGADDASKDRDECTDQLVGMATCLPYVQGEARAPTPDCCTGLKQVLATSKKCLCVIVKDGNDPQLGLNFNVTLALGLPSICQASVNVSHCPALLHLDPNSPEAKVFYQYAAAASSPSPSASVIEGPVGAPAAVAGGNAAASAPQHSSGLGMMKTSLTSSVAAAGFALMWLPWPALMKRKN</sequence>
<dbReference type="InterPro" id="IPR043325">
    <property type="entry name" value="LTSS"/>
</dbReference>
<keyword evidence="7" id="KW-0325">Glycoprotein</keyword>
<organism evidence="12 13">
    <name type="scientific">Trapa incisa</name>
    <dbReference type="NCBI Taxonomy" id="236973"/>
    <lineage>
        <taxon>Eukaryota</taxon>
        <taxon>Viridiplantae</taxon>
        <taxon>Streptophyta</taxon>
        <taxon>Embryophyta</taxon>
        <taxon>Tracheophyta</taxon>
        <taxon>Spermatophyta</taxon>
        <taxon>Magnoliopsida</taxon>
        <taxon>eudicotyledons</taxon>
        <taxon>Gunneridae</taxon>
        <taxon>Pentapetalae</taxon>
        <taxon>rosids</taxon>
        <taxon>malvids</taxon>
        <taxon>Myrtales</taxon>
        <taxon>Lythraceae</taxon>
        <taxon>Trapa</taxon>
    </lineage>
</organism>
<keyword evidence="3" id="KW-1003">Cell membrane</keyword>
<feature type="domain" description="Bifunctional inhibitor/plant lipid transfer protein/seed storage helical" evidence="11">
    <location>
        <begin position="42"/>
        <end position="119"/>
    </location>
</feature>
<name>A0AAN7QP97_9MYRT</name>
<dbReference type="SMART" id="SM00499">
    <property type="entry name" value="AAI"/>
    <property type="match status" value="1"/>
</dbReference>
<evidence type="ECO:0000259" key="11">
    <source>
        <dbReference type="SMART" id="SM00499"/>
    </source>
</evidence>
<keyword evidence="9" id="KW-0472">Membrane</keyword>
<dbReference type="GO" id="GO:0008289">
    <property type="term" value="F:lipid binding"/>
    <property type="evidence" value="ECO:0007669"/>
    <property type="project" value="InterPro"/>
</dbReference>
<dbReference type="InterPro" id="IPR000528">
    <property type="entry name" value="Plant_nsLTP"/>
</dbReference>
<dbReference type="FunFam" id="1.10.110.10:FF:000001">
    <property type="entry name" value="Bifunctional inhibitor/lipid-transfer protein/seed storage 2S albumin superfamily protein"/>
    <property type="match status" value="1"/>
</dbReference>
<evidence type="ECO:0000256" key="9">
    <source>
        <dbReference type="SAM" id="Phobius"/>
    </source>
</evidence>
<feature type="chain" id="PRO_5042905559" description="Bifunctional inhibitor/plant lipid transfer protein/seed storage helical domain-containing protein" evidence="10">
    <location>
        <begin position="32"/>
        <end position="209"/>
    </location>
</feature>
<dbReference type="GO" id="GO:0098552">
    <property type="term" value="C:side of membrane"/>
    <property type="evidence" value="ECO:0007669"/>
    <property type="project" value="UniProtKB-KW"/>
</dbReference>
<keyword evidence="13" id="KW-1185">Reference proteome</keyword>
<dbReference type="Pfam" id="PF14368">
    <property type="entry name" value="LTP_2"/>
    <property type="match status" value="1"/>
</dbReference>
<keyword evidence="4" id="KW-0336">GPI-anchor</keyword>
<dbReference type="PANTHER" id="PTHR33044">
    <property type="entry name" value="BIFUNCTIONAL INHIBITOR/LIPID-TRANSFER PROTEIN/SEED STORAGE 2S ALBUMIN SUPERFAMILY PROTEIN-RELATED"/>
    <property type="match status" value="1"/>
</dbReference>
<dbReference type="InterPro" id="IPR036312">
    <property type="entry name" value="Bifun_inhib/LTP/seed_sf"/>
</dbReference>
<dbReference type="EMBL" id="JAXIOK010000005">
    <property type="protein sequence ID" value="KAK4770630.1"/>
    <property type="molecule type" value="Genomic_DNA"/>
</dbReference>
<dbReference type="PRINTS" id="PR00382">
    <property type="entry name" value="LIPIDTRNSFER"/>
</dbReference>
<dbReference type="Proteomes" id="UP001345219">
    <property type="component" value="Chromosome 24"/>
</dbReference>
<dbReference type="GO" id="GO:0005886">
    <property type="term" value="C:plasma membrane"/>
    <property type="evidence" value="ECO:0007669"/>
    <property type="project" value="UniProtKB-SubCell"/>
</dbReference>
<comment type="caution">
    <text evidence="12">The sequence shown here is derived from an EMBL/GenBank/DDBJ whole genome shotgun (WGS) entry which is preliminary data.</text>
</comment>
<evidence type="ECO:0000256" key="2">
    <source>
        <dbReference type="ARBA" id="ARBA00009748"/>
    </source>
</evidence>
<reference evidence="12 13" key="1">
    <citation type="journal article" date="2023" name="Hortic Res">
        <title>Pangenome of water caltrop reveals structural variations and asymmetric subgenome divergence after allopolyploidization.</title>
        <authorList>
            <person name="Zhang X."/>
            <person name="Chen Y."/>
            <person name="Wang L."/>
            <person name="Yuan Y."/>
            <person name="Fang M."/>
            <person name="Shi L."/>
            <person name="Lu R."/>
            <person name="Comes H.P."/>
            <person name="Ma Y."/>
            <person name="Chen Y."/>
            <person name="Huang G."/>
            <person name="Zhou Y."/>
            <person name="Zheng Z."/>
            <person name="Qiu Y."/>
        </authorList>
    </citation>
    <scope>NUCLEOTIDE SEQUENCE [LARGE SCALE GENOMIC DNA]</scope>
    <source>
        <tissue evidence="12">Roots</tissue>
    </source>
</reference>
<feature type="signal peptide" evidence="10">
    <location>
        <begin position="1"/>
        <end position="31"/>
    </location>
</feature>
<evidence type="ECO:0000256" key="7">
    <source>
        <dbReference type="ARBA" id="ARBA00023180"/>
    </source>
</evidence>
<protein>
    <recommendedName>
        <fullName evidence="11">Bifunctional inhibitor/plant lipid transfer protein/seed storage helical domain-containing protein</fullName>
    </recommendedName>
</protein>
<comment type="subcellular location">
    <subcellularLocation>
        <location evidence="1">Cell membrane</location>
        <topology evidence="1">Lipid-anchor</topology>
        <topology evidence="1">GPI-anchor</topology>
    </subcellularLocation>
</comment>
<proteinExistence type="inferred from homology"/>
<evidence type="ECO:0000313" key="13">
    <source>
        <dbReference type="Proteomes" id="UP001345219"/>
    </source>
</evidence>
<evidence type="ECO:0000256" key="5">
    <source>
        <dbReference type="ARBA" id="ARBA00022729"/>
    </source>
</evidence>
<evidence type="ECO:0000256" key="6">
    <source>
        <dbReference type="ARBA" id="ARBA00023157"/>
    </source>
</evidence>